<feature type="domain" description="HTH cro/C1-type" evidence="1">
    <location>
        <begin position="40"/>
        <end position="83"/>
    </location>
</feature>
<dbReference type="AlphaFoldDB" id="A0A450WD59"/>
<dbReference type="Pfam" id="PF01381">
    <property type="entry name" value="HTH_3"/>
    <property type="match status" value="1"/>
</dbReference>
<gene>
    <name evidence="2" type="ORF">BECKLFY1418C_GA0070996_10126</name>
</gene>
<dbReference type="InterPro" id="IPR001387">
    <property type="entry name" value="Cro/C1-type_HTH"/>
</dbReference>
<evidence type="ECO:0000259" key="1">
    <source>
        <dbReference type="PROSITE" id="PS50943"/>
    </source>
</evidence>
<sequence>MYRMLGMTWVRNKIRVCINSILVLTKSIPVQYYSVMRTEIRDFRKSKGWSQEQLAQRLMVRQATISKLERGTYGISKTIAVRLHRLDPEYFSLERLLTENVITINKRNTLHSLEETMHQN</sequence>
<dbReference type="EMBL" id="CAADFN010000012">
    <property type="protein sequence ID" value="VFK14954.1"/>
    <property type="molecule type" value="Genomic_DNA"/>
</dbReference>
<proteinExistence type="predicted"/>
<organism evidence="2">
    <name type="scientific">Candidatus Kentrum sp. LFY</name>
    <dbReference type="NCBI Taxonomy" id="2126342"/>
    <lineage>
        <taxon>Bacteria</taxon>
        <taxon>Pseudomonadati</taxon>
        <taxon>Pseudomonadota</taxon>
        <taxon>Gammaproteobacteria</taxon>
        <taxon>Candidatus Kentrum</taxon>
    </lineage>
</organism>
<keyword evidence="2" id="KW-0238">DNA-binding</keyword>
<dbReference type="SUPFAM" id="SSF47413">
    <property type="entry name" value="lambda repressor-like DNA-binding domains"/>
    <property type="match status" value="1"/>
</dbReference>
<accession>A0A450WD59</accession>
<name>A0A450WD59_9GAMM</name>
<dbReference type="Gene3D" id="1.10.260.40">
    <property type="entry name" value="lambda repressor-like DNA-binding domains"/>
    <property type="match status" value="1"/>
</dbReference>
<evidence type="ECO:0000313" key="2">
    <source>
        <dbReference type="EMBL" id="VFK14954.1"/>
    </source>
</evidence>
<reference evidence="2" key="1">
    <citation type="submission" date="2019-02" db="EMBL/GenBank/DDBJ databases">
        <authorList>
            <person name="Gruber-Vodicka R. H."/>
            <person name="Seah K. B. B."/>
        </authorList>
    </citation>
    <scope>NUCLEOTIDE SEQUENCE</scope>
    <source>
        <strain evidence="2">BECK_BY7</strain>
    </source>
</reference>
<dbReference type="PROSITE" id="PS50943">
    <property type="entry name" value="HTH_CROC1"/>
    <property type="match status" value="1"/>
</dbReference>
<dbReference type="SMART" id="SM00530">
    <property type="entry name" value="HTH_XRE"/>
    <property type="match status" value="1"/>
</dbReference>
<dbReference type="GO" id="GO:0003677">
    <property type="term" value="F:DNA binding"/>
    <property type="evidence" value="ECO:0007669"/>
    <property type="project" value="UniProtKB-KW"/>
</dbReference>
<dbReference type="InterPro" id="IPR010982">
    <property type="entry name" value="Lambda_DNA-bd_dom_sf"/>
</dbReference>
<protein>
    <submittedName>
        <fullName evidence="2">DNA-binding transcriptional regulator, XRE-family HTH domain</fullName>
    </submittedName>
</protein>
<dbReference type="CDD" id="cd00093">
    <property type="entry name" value="HTH_XRE"/>
    <property type="match status" value="1"/>
</dbReference>